<dbReference type="RefSeq" id="WP_278012538.1">
    <property type="nucleotide sequence ID" value="NZ_CP121208.1"/>
</dbReference>
<organism evidence="2 3">
    <name type="scientific">Arcanobacterium canis</name>
    <dbReference type="NCBI Taxonomy" id="999183"/>
    <lineage>
        <taxon>Bacteria</taxon>
        <taxon>Bacillati</taxon>
        <taxon>Actinomycetota</taxon>
        <taxon>Actinomycetes</taxon>
        <taxon>Actinomycetales</taxon>
        <taxon>Actinomycetaceae</taxon>
        <taxon>Arcanobacterium</taxon>
    </lineage>
</organism>
<sequence>MLAIVAVIVSIVVVVFGVKFMTNKLSSQTQVTDPAEAFTPVACSTDTLTTSFSQSGTIAGGQVKFSLELKNPDKKRPCVMEAGRDKVHVVVTSGGHTVFDSRACKVGDEKKRLLLDAGMSTKVPITWNGVASGSDCTGTAVAQPGTYVAQAFIGDKPLSEKGQAFALVSGYSQSGGTRGQAPSEQKATSGSSVDQTSQPTQTSTPPAVRKSTDGQ</sequence>
<proteinExistence type="predicted"/>
<evidence type="ECO:0000313" key="2">
    <source>
        <dbReference type="EMBL" id="WFM83113.1"/>
    </source>
</evidence>
<feature type="compositionally biased region" description="Low complexity" evidence="1">
    <location>
        <begin position="195"/>
        <end position="206"/>
    </location>
</feature>
<protein>
    <recommendedName>
        <fullName evidence="4">DUF4232 domain-containing protein</fullName>
    </recommendedName>
</protein>
<evidence type="ECO:0000256" key="1">
    <source>
        <dbReference type="SAM" id="MobiDB-lite"/>
    </source>
</evidence>
<keyword evidence="3" id="KW-1185">Reference proteome</keyword>
<evidence type="ECO:0000313" key="3">
    <source>
        <dbReference type="Proteomes" id="UP001215216"/>
    </source>
</evidence>
<reference evidence="2 3" key="1">
    <citation type="submission" date="2023-03" db="EMBL/GenBank/DDBJ databases">
        <title>Complete genome of Arcanobacterium canis strain DSM 25104 isolated in 2010 from a canine otitis externa in Germany.</title>
        <authorList>
            <person name="Borowiak M."/>
            <person name="Kreitlow A."/>
            <person name="Malorny B."/>
            <person name="Laemmler C."/>
            <person name="Prenger-Berninghoff E."/>
            <person name="Ploetz M."/>
            <person name="Abdulmawjood A."/>
        </authorList>
    </citation>
    <scope>NUCLEOTIDE SEQUENCE [LARGE SCALE GENOMIC DNA]</scope>
    <source>
        <strain evidence="2 3">DSM 25104</strain>
    </source>
</reference>
<accession>A0ABY8FZY4</accession>
<feature type="compositionally biased region" description="Polar residues" evidence="1">
    <location>
        <begin position="171"/>
        <end position="194"/>
    </location>
</feature>
<feature type="region of interest" description="Disordered" evidence="1">
    <location>
        <begin position="171"/>
        <end position="215"/>
    </location>
</feature>
<dbReference type="Proteomes" id="UP001215216">
    <property type="component" value="Chromosome"/>
</dbReference>
<gene>
    <name evidence="2" type="ORF">P7079_06880</name>
</gene>
<evidence type="ECO:0008006" key="4">
    <source>
        <dbReference type="Google" id="ProtNLM"/>
    </source>
</evidence>
<dbReference type="EMBL" id="CP121208">
    <property type="protein sequence ID" value="WFM83113.1"/>
    <property type="molecule type" value="Genomic_DNA"/>
</dbReference>
<name>A0ABY8FZY4_9ACTO</name>